<reference evidence="1" key="1">
    <citation type="submission" date="2023-03" db="EMBL/GenBank/DDBJ databases">
        <authorList>
            <person name="Barcik Weissman S.N."/>
            <person name="Chang S."/>
            <person name="Chen D.A."/>
            <person name="Chew B."/>
            <person name="De Jesus J.L."/>
            <person name="Han M.T."/>
            <person name="Hsu T.-Y."/>
            <person name="Rivera W."/>
            <person name="Vu T.L."/>
            <person name="Garza D.R."/>
            <person name="Stephenson J.C."/>
            <person name="Zorawik M."/>
            <person name="Reddi K."/>
            <person name="Freise A.C."/>
            <person name="Furlong K.P."/>
            <person name="Rudner A.D."/>
            <person name="Beyer A.R."/>
            <person name="Chong R.A."/>
            <person name="Edgington N.P."/>
            <person name="Garcia Costas A.M."/>
            <person name="Gibb B.P."/>
            <person name="Klyczek K.K."/>
            <person name="Swerdlow S.J."/>
            <person name="Russell D.A."/>
            <person name="Jacobs-Sera D."/>
            <person name="Hatfull G.F."/>
        </authorList>
    </citation>
    <scope>NUCLEOTIDE SEQUENCE</scope>
</reference>
<name>A0AA49ES76_9CAUD</name>
<dbReference type="EMBL" id="OQ709216">
    <property type="protein sequence ID" value="WGH21405.1"/>
    <property type="molecule type" value="Genomic_DNA"/>
</dbReference>
<evidence type="ECO:0000313" key="1">
    <source>
        <dbReference type="EMBL" id="WGH21405.1"/>
    </source>
</evidence>
<gene>
    <name evidence="1" type="primary">56</name>
    <name evidence="1" type="ORF">SEA_EMOTION_56</name>
</gene>
<keyword evidence="2" id="KW-1185">Reference proteome</keyword>
<accession>A0AA49ES76</accession>
<protein>
    <submittedName>
        <fullName evidence="1">Uncharacterized protein</fullName>
    </submittedName>
</protein>
<dbReference type="Proteomes" id="UP001240749">
    <property type="component" value="Segment"/>
</dbReference>
<organism evidence="1 2">
    <name type="scientific">Arthrobacter phage Emotion</name>
    <dbReference type="NCBI Taxonomy" id="3038361"/>
    <lineage>
        <taxon>Viruses</taxon>
        <taxon>Duplodnaviria</taxon>
        <taxon>Heunggongvirae</taxon>
        <taxon>Uroviricota</taxon>
        <taxon>Caudoviricetes</taxon>
        <taxon>Casidaviridae</taxon>
        <taxon>Emotionvirus</taxon>
        <taxon>Emotionvirus emotion</taxon>
    </lineage>
</organism>
<sequence>MANMYERLVAAGAPEVPEPYFLRIRESEMGYAALEVQLRQRLPYGGSERIASRTVYYEGARDVLEGTVEAIRYLVDKYVDLPEWVPALVGDHGVNVPESDTETE</sequence>
<proteinExistence type="predicted"/>
<evidence type="ECO:0000313" key="2">
    <source>
        <dbReference type="Proteomes" id="UP001240749"/>
    </source>
</evidence>